<protein>
    <recommendedName>
        <fullName evidence="1">IrrE N-terminal-like domain-containing protein</fullName>
    </recommendedName>
</protein>
<dbReference type="PANTHER" id="PTHR43236:SF1">
    <property type="entry name" value="BLL7220 PROTEIN"/>
    <property type="match status" value="1"/>
</dbReference>
<organism evidence="2">
    <name type="scientific">marine sediment metagenome</name>
    <dbReference type="NCBI Taxonomy" id="412755"/>
    <lineage>
        <taxon>unclassified sequences</taxon>
        <taxon>metagenomes</taxon>
        <taxon>ecological metagenomes</taxon>
    </lineage>
</organism>
<dbReference type="PANTHER" id="PTHR43236">
    <property type="entry name" value="ANTITOXIN HIGA1"/>
    <property type="match status" value="1"/>
</dbReference>
<gene>
    <name evidence="2" type="ORF">S03H2_52653</name>
</gene>
<dbReference type="EMBL" id="BARU01033455">
    <property type="protein sequence ID" value="GAH67666.1"/>
    <property type="molecule type" value="Genomic_DNA"/>
</dbReference>
<dbReference type="InterPro" id="IPR052345">
    <property type="entry name" value="Rad_response_metalloprotease"/>
</dbReference>
<comment type="caution">
    <text evidence="2">The sequence shown here is derived from an EMBL/GenBank/DDBJ whole genome shotgun (WGS) entry which is preliminary data.</text>
</comment>
<accession>X1HBU7</accession>
<dbReference type="InterPro" id="IPR010359">
    <property type="entry name" value="IrrE_HExxH"/>
</dbReference>
<reference evidence="2" key="1">
    <citation type="journal article" date="2014" name="Front. Microbiol.">
        <title>High frequency of phylogenetically diverse reductive dehalogenase-homologous genes in deep subseafloor sedimentary metagenomes.</title>
        <authorList>
            <person name="Kawai M."/>
            <person name="Futagami T."/>
            <person name="Toyoda A."/>
            <person name="Takaki Y."/>
            <person name="Nishi S."/>
            <person name="Hori S."/>
            <person name="Arai W."/>
            <person name="Tsubouchi T."/>
            <person name="Morono Y."/>
            <person name="Uchiyama I."/>
            <person name="Ito T."/>
            <person name="Fujiyama A."/>
            <person name="Inagaki F."/>
            <person name="Takami H."/>
        </authorList>
    </citation>
    <scope>NUCLEOTIDE SEQUENCE</scope>
    <source>
        <strain evidence="2">Expedition CK06-06</strain>
    </source>
</reference>
<dbReference type="Gene3D" id="1.10.10.2910">
    <property type="match status" value="1"/>
</dbReference>
<name>X1HBU7_9ZZZZ</name>
<evidence type="ECO:0000313" key="2">
    <source>
        <dbReference type="EMBL" id="GAH67666.1"/>
    </source>
</evidence>
<feature type="domain" description="IrrE N-terminal-like" evidence="1">
    <location>
        <begin position="90"/>
        <end position="204"/>
    </location>
</feature>
<dbReference type="AlphaFoldDB" id="X1HBU7"/>
<proteinExistence type="predicted"/>
<feature type="non-terminal residue" evidence="2">
    <location>
        <position position="1"/>
    </location>
</feature>
<sequence>CKIRQRGGWCFSDNKEMFSGLYGTHAVSSGSDDSELDGFRGLFEHNFPREWIPGRIFQLVEALANKYIKEAKLTQPPVITELIKQLDISPGIEIRPLPLKAYHGAVWHLEDGWIVHLNTEDKLGRQRTTLFHEVFHILAHSRATPVFRRRGIKEGLFNEMLADYFAGCILMPKEWVKEKWAEVNDLKQMAKIFQVTEVSMWIRLKTMGLI</sequence>
<evidence type="ECO:0000259" key="1">
    <source>
        <dbReference type="Pfam" id="PF06114"/>
    </source>
</evidence>
<dbReference type="Pfam" id="PF06114">
    <property type="entry name" value="Peptidase_M78"/>
    <property type="match status" value="1"/>
</dbReference>